<dbReference type="InterPro" id="IPR003838">
    <property type="entry name" value="ABC3_permease_C"/>
</dbReference>
<evidence type="ECO:0000313" key="11">
    <source>
        <dbReference type="Proteomes" id="UP000006048"/>
    </source>
</evidence>
<dbReference type="AlphaFoldDB" id="I4BBS8"/>
<organism evidence="10 11">
    <name type="scientific">Turneriella parva (strain ATCC BAA-1111 / DSM 21527 / NCTC 11395 / H)</name>
    <name type="common">Leptospira parva</name>
    <dbReference type="NCBI Taxonomy" id="869212"/>
    <lineage>
        <taxon>Bacteria</taxon>
        <taxon>Pseudomonadati</taxon>
        <taxon>Spirochaetota</taxon>
        <taxon>Spirochaetia</taxon>
        <taxon>Leptospirales</taxon>
        <taxon>Leptospiraceae</taxon>
        <taxon>Turneriella</taxon>
    </lineage>
</organism>
<sequence length="451" mass="50650">MQDRNSKLERLKLALSISYRYSRGKSRFFLSMNALLAFVGVFVGTSLLVVVMSIFGGFQAQLKKSIFQFDPHIILTVDRITGGEKIPAWQKWKERLAADLGTDVESVEGNIQSPAIFRRRKFLDHVFVRGIDFELDTKAAMYNLPDYFPEIVEPQNQRRIPTGDYAIIGREMALNLGLSVGDSIELIVPRGQFSLQTGVTPSIRSFKIGALFKTGHYNYDTKVVVLSLGTAQNLYALPDAVQQIAVRVKDTDGLARMRKKVARSWPYTIRTIEDEQRNFFAALRLEKTIMIVIVFLFIIAAMVGIVIATFNIVRAHRRDIGIMKSLGFSRQHMLIIFAVTGMAMGVLGSVSGIFAGVGLAVNLENILHGFENVINPIGKFYAENISHNLWSDVRLIPRDVYYFDHLPIDIDWALLRVLGYVSVLLSVLASIIPARKAAQLEPIDIIRKAEL</sequence>
<dbReference type="GO" id="GO:0098797">
    <property type="term" value="C:plasma membrane protein complex"/>
    <property type="evidence" value="ECO:0007669"/>
    <property type="project" value="TreeGrafter"/>
</dbReference>
<feature type="transmembrane region" description="Helical" evidence="7">
    <location>
        <begin position="334"/>
        <end position="361"/>
    </location>
</feature>
<gene>
    <name evidence="10" type="ordered locus">Turpa_4102</name>
</gene>
<keyword evidence="3" id="KW-1003">Cell membrane</keyword>
<evidence type="ECO:0000256" key="7">
    <source>
        <dbReference type="SAM" id="Phobius"/>
    </source>
</evidence>
<evidence type="ECO:0000313" key="10">
    <source>
        <dbReference type="EMBL" id="AFM14735.1"/>
    </source>
</evidence>
<reference evidence="10 11" key="1">
    <citation type="submission" date="2012-06" db="EMBL/GenBank/DDBJ databases">
        <title>The complete chromosome of genome of Turneriella parva DSM 21527.</title>
        <authorList>
            <consortium name="US DOE Joint Genome Institute (JGI-PGF)"/>
            <person name="Lucas S."/>
            <person name="Han J."/>
            <person name="Lapidus A."/>
            <person name="Bruce D."/>
            <person name="Goodwin L."/>
            <person name="Pitluck S."/>
            <person name="Peters L."/>
            <person name="Kyrpides N."/>
            <person name="Mavromatis K."/>
            <person name="Ivanova N."/>
            <person name="Mikhailova N."/>
            <person name="Chertkov O."/>
            <person name="Detter J.C."/>
            <person name="Tapia R."/>
            <person name="Han C."/>
            <person name="Land M."/>
            <person name="Hauser L."/>
            <person name="Markowitz V."/>
            <person name="Cheng J.-F."/>
            <person name="Hugenholtz P."/>
            <person name="Woyke T."/>
            <person name="Wu D."/>
            <person name="Gronow S."/>
            <person name="Wellnitz S."/>
            <person name="Brambilla E."/>
            <person name="Klenk H.-P."/>
            <person name="Eisen J.A."/>
        </authorList>
    </citation>
    <scope>NUCLEOTIDE SEQUENCE [LARGE SCALE GENOMIC DNA]</scope>
    <source>
        <strain evidence="11">ATCC BAA-1111 / DSM 21527 / NCTC 11395 / H</strain>
    </source>
</reference>
<evidence type="ECO:0008006" key="12">
    <source>
        <dbReference type="Google" id="ProtNLM"/>
    </source>
</evidence>
<keyword evidence="6 7" id="KW-0472">Membrane</keyword>
<evidence type="ECO:0000256" key="6">
    <source>
        <dbReference type="ARBA" id="ARBA00023136"/>
    </source>
</evidence>
<evidence type="ECO:0000259" key="8">
    <source>
        <dbReference type="Pfam" id="PF02687"/>
    </source>
</evidence>
<feature type="domain" description="ABC3 transporter permease C-terminal" evidence="8">
    <location>
        <begin position="291"/>
        <end position="442"/>
    </location>
</feature>
<keyword evidence="4 7" id="KW-0812">Transmembrane</keyword>
<dbReference type="Proteomes" id="UP000006048">
    <property type="component" value="Chromosome"/>
</dbReference>
<dbReference type="EMBL" id="CP002959">
    <property type="protein sequence ID" value="AFM14735.1"/>
    <property type="molecule type" value="Genomic_DNA"/>
</dbReference>
<evidence type="ECO:0000256" key="5">
    <source>
        <dbReference type="ARBA" id="ARBA00022989"/>
    </source>
</evidence>
<dbReference type="HOGENOM" id="CLU_000604_8_1_12"/>
<feature type="transmembrane region" description="Helical" evidence="7">
    <location>
        <begin position="28"/>
        <end position="55"/>
    </location>
</feature>
<comment type="subcellular location">
    <subcellularLocation>
        <location evidence="1">Cell membrane</location>
        <topology evidence="1">Multi-pass membrane protein</topology>
    </subcellularLocation>
</comment>
<evidence type="ECO:0000256" key="1">
    <source>
        <dbReference type="ARBA" id="ARBA00004651"/>
    </source>
</evidence>
<dbReference type="KEGG" id="tpx:Turpa_4102"/>
<proteinExistence type="inferred from homology"/>
<feature type="domain" description="MacB-like periplasmic core" evidence="9">
    <location>
        <begin position="35"/>
        <end position="262"/>
    </location>
</feature>
<evidence type="ECO:0000256" key="3">
    <source>
        <dbReference type="ARBA" id="ARBA00022475"/>
    </source>
</evidence>
<dbReference type="RefSeq" id="WP_014805210.1">
    <property type="nucleotide sequence ID" value="NC_018020.1"/>
</dbReference>
<evidence type="ECO:0000256" key="2">
    <source>
        <dbReference type="ARBA" id="ARBA00005236"/>
    </source>
</evidence>
<dbReference type="PANTHER" id="PTHR30489:SF0">
    <property type="entry name" value="LIPOPROTEIN-RELEASING SYSTEM TRANSMEMBRANE PROTEIN LOLE"/>
    <property type="match status" value="1"/>
</dbReference>
<name>I4BBS8_TURPD</name>
<dbReference type="PANTHER" id="PTHR30489">
    <property type="entry name" value="LIPOPROTEIN-RELEASING SYSTEM TRANSMEMBRANE PROTEIN LOLE"/>
    <property type="match status" value="1"/>
</dbReference>
<evidence type="ECO:0000256" key="4">
    <source>
        <dbReference type="ARBA" id="ARBA00022692"/>
    </source>
</evidence>
<dbReference type="OrthoDB" id="356343at2"/>
<dbReference type="InterPro" id="IPR051447">
    <property type="entry name" value="Lipoprotein-release_system"/>
</dbReference>
<keyword evidence="11" id="KW-1185">Reference proteome</keyword>
<dbReference type="Pfam" id="PF02687">
    <property type="entry name" value="FtsX"/>
    <property type="match status" value="1"/>
</dbReference>
<accession>I4BBS8</accession>
<evidence type="ECO:0000259" key="9">
    <source>
        <dbReference type="Pfam" id="PF12704"/>
    </source>
</evidence>
<keyword evidence="5 7" id="KW-1133">Transmembrane helix</keyword>
<dbReference type="Pfam" id="PF12704">
    <property type="entry name" value="MacB_PCD"/>
    <property type="match status" value="1"/>
</dbReference>
<comment type="similarity">
    <text evidence="2">Belongs to the ABC-4 integral membrane protein family. LolC/E subfamily.</text>
</comment>
<feature type="transmembrane region" description="Helical" evidence="7">
    <location>
        <begin position="289"/>
        <end position="313"/>
    </location>
</feature>
<dbReference type="STRING" id="869212.Turpa_4102"/>
<protein>
    <recommendedName>
        <fullName evidence="12">Lipoprotein releasing system, transmembrane protein, LolC/E family</fullName>
    </recommendedName>
</protein>
<dbReference type="GO" id="GO:0044874">
    <property type="term" value="P:lipoprotein localization to outer membrane"/>
    <property type="evidence" value="ECO:0007669"/>
    <property type="project" value="TreeGrafter"/>
</dbReference>
<dbReference type="InterPro" id="IPR025857">
    <property type="entry name" value="MacB_PCD"/>
</dbReference>
<feature type="transmembrane region" description="Helical" evidence="7">
    <location>
        <begin position="413"/>
        <end position="432"/>
    </location>
</feature>